<dbReference type="InterPro" id="IPR004140">
    <property type="entry name" value="Exo70"/>
</dbReference>
<feature type="region of interest" description="Disordered" evidence="6">
    <location>
        <begin position="1"/>
        <end position="24"/>
    </location>
</feature>
<dbReference type="SUPFAM" id="SSF74788">
    <property type="entry name" value="Cullin repeat-like"/>
    <property type="match status" value="1"/>
</dbReference>
<keyword evidence="9" id="KW-1185">Reference proteome</keyword>
<protein>
    <recommendedName>
        <fullName evidence="4 5">Exocyst complex component 7</fullName>
    </recommendedName>
    <alternativeName>
        <fullName evidence="5">Exocyst complex component Exo70</fullName>
    </alternativeName>
</protein>
<reference evidence="8" key="3">
    <citation type="submission" date="2025-08" db="UniProtKB">
        <authorList>
            <consortium name="Ensembl"/>
        </authorList>
    </citation>
    <scope>IDENTIFICATION</scope>
</reference>
<dbReference type="Proteomes" id="UP000008144">
    <property type="component" value="Chromosome 3"/>
</dbReference>
<dbReference type="GeneTree" id="ENSGT00390000003595"/>
<evidence type="ECO:0000256" key="3">
    <source>
        <dbReference type="ARBA" id="ARBA00022483"/>
    </source>
</evidence>
<evidence type="ECO:0000313" key="9">
    <source>
        <dbReference type="Proteomes" id="UP000008144"/>
    </source>
</evidence>
<dbReference type="GO" id="GO:0015031">
    <property type="term" value="P:protein transport"/>
    <property type="evidence" value="ECO:0007669"/>
    <property type="project" value="UniProtKB-KW"/>
</dbReference>
<dbReference type="InParanoid" id="F6WWX5"/>
<dbReference type="Gene3D" id="1.20.1280.170">
    <property type="entry name" value="Exocyst complex component Exo70"/>
    <property type="match status" value="2"/>
</dbReference>
<dbReference type="GO" id="GO:0006887">
    <property type="term" value="P:exocytosis"/>
    <property type="evidence" value="ECO:0000318"/>
    <property type="project" value="GO_Central"/>
</dbReference>
<dbReference type="Pfam" id="PF03081">
    <property type="entry name" value="Exo70_C"/>
    <property type="match status" value="1"/>
</dbReference>
<dbReference type="Pfam" id="PF20669">
    <property type="entry name" value="Exo70_N"/>
    <property type="match status" value="1"/>
</dbReference>
<reference evidence="8" key="4">
    <citation type="submission" date="2025-09" db="UniProtKB">
        <authorList>
            <consortium name="Ensembl"/>
        </authorList>
    </citation>
    <scope>IDENTIFICATION</scope>
</reference>
<dbReference type="STRING" id="7719.ENSCINP00000019384"/>
<keyword evidence="3 5" id="KW-0268">Exocytosis</keyword>
<sequence>QIMMEQTQRRKQEIENRLSEEKKRSEMIKASLEKADQLTNSMVTILNQFDERLHKLEDTILPVHRKTKDLQRLQDNIEKTLSSLDHVISYHHVAHDVEPIVRQGPSRQVDKYLSCMERLVQAVNFFSENNPDSPELNTVNTLFTNGKDGLEKEFQAHLSRHTKPMPPQKVVEMIKAENMFLTAESYTNLPEKTMSDLSQMAEWLSGAGKSQSFVNVYSDIRSNNLIKTLNGLSDHIKGNNLNTGRKISVAVTTPKKPGNRRASNFRKPSTLLRKESLQSLSSMGGITIEMITSLIICDKVGVVDGCFINCDEIQPFQPNYIQHATRPKHSHIAMENAGLGKSSHAPIAEEEIIEIEIEPFVAMVSACAKLFVVEQSMIQSVIPEKNRRQVFDSIITESLKSVEQAGNKIVEYAKQCITRHDHPSIVNVFPAIKHLKTTLPSYQAVLKGVSEMNRLRMPRLIGELETVGVKVLEDFSDCVKSDPEKESNMPKDGTVHELTSNTMLFMQQLADNVEIVGGMLASKFESQQSMEKIRSCLADYISQVLGALKLNLENKSRVYENLSLAAVFLLNNYHFIITALNRHNLLGLAEIATPGIENLYRGFIDHQKQAYLQCWNKFDNYLKNKNKGVEIQAQPGGKLKDKDKLIVKDKFKTFNNDFDDLVKTHQQWAMPSSEVRKEIRNSVKTKLVQPYAELHEKYRMVQFTKNIEKYLKYTPESVAENIDRMFGQNAS</sequence>
<evidence type="ECO:0000256" key="4">
    <source>
        <dbReference type="ARBA" id="ARBA00026169"/>
    </source>
</evidence>
<keyword evidence="2 5" id="KW-0813">Transport</keyword>
<name>F6WWX5_CIOIN</name>
<reference evidence="9" key="1">
    <citation type="journal article" date="2002" name="Science">
        <title>The draft genome of Ciona intestinalis: insights into chordate and vertebrate origins.</title>
        <authorList>
            <person name="Dehal P."/>
            <person name="Satou Y."/>
            <person name="Campbell R.K."/>
            <person name="Chapman J."/>
            <person name="Degnan B."/>
            <person name="De Tomaso A."/>
            <person name="Davidson B."/>
            <person name="Di Gregorio A."/>
            <person name="Gelpke M."/>
            <person name="Goodstein D.M."/>
            <person name="Harafuji N."/>
            <person name="Hastings K.E."/>
            <person name="Ho I."/>
            <person name="Hotta K."/>
            <person name="Huang W."/>
            <person name="Kawashima T."/>
            <person name="Lemaire P."/>
            <person name="Martinez D."/>
            <person name="Meinertzhagen I.A."/>
            <person name="Necula S."/>
            <person name="Nonaka M."/>
            <person name="Putnam N."/>
            <person name="Rash S."/>
            <person name="Saiga H."/>
            <person name="Satake M."/>
            <person name="Terry A."/>
            <person name="Yamada L."/>
            <person name="Wang H.G."/>
            <person name="Awazu S."/>
            <person name="Azumi K."/>
            <person name="Boore J."/>
            <person name="Branno M."/>
            <person name="Chin-Bow S."/>
            <person name="DeSantis R."/>
            <person name="Doyle S."/>
            <person name="Francino P."/>
            <person name="Keys D.N."/>
            <person name="Haga S."/>
            <person name="Hayashi H."/>
            <person name="Hino K."/>
            <person name="Imai K.S."/>
            <person name="Inaba K."/>
            <person name="Kano S."/>
            <person name="Kobayashi K."/>
            <person name="Kobayashi M."/>
            <person name="Lee B.I."/>
            <person name="Makabe K.W."/>
            <person name="Manohar C."/>
            <person name="Matassi G."/>
            <person name="Medina M."/>
            <person name="Mochizuki Y."/>
            <person name="Mount S."/>
            <person name="Morishita T."/>
            <person name="Miura S."/>
            <person name="Nakayama A."/>
            <person name="Nishizaka S."/>
            <person name="Nomoto H."/>
            <person name="Ohta F."/>
            <person name="Oishi K."/>
            <person name="Rigoutsos I."/>
            <person name="Sano M."/>
            <person name="Sasaki A."/>
            <person name="Sasakura Y."/>
            <person name="Shoguchi E."/>
            <person name="Shin-i T."/>
            <person name="Spagnuolo A."/>
            <person name="Stainier D."/>
            <person name="Suzuki M.M."/>
            <person name="Tassy O."/>
            <person name="Takatori N."/>
            <person name="Tokuoka M."/>
            <person name="Yagi K."/>
            <person name="Yoshizaki F."/>
            <person name="Wada S."/>
            <person name="Zhang C."/>
            <person name="Hyatt P.D."/>
            <person name="Larimer F."/>
            <person name="Detter C."/>
            <person name="Doggett N."/>
            <person name="Glavina T."/>
            <person name="Hawkins T."/>
            <person name="Richardson P."/>
            <person name="Lucas S."/>
            <person name="Kohara Y."/>
            <person name="Levine M."/>
            <person name="Satoh N."/>
            <person name="Rokhsar D.S."/>
        </authorList>
    </citation>
    <scope>NUCLEOTIDE SEQUENCE [LARGE SCALE GENOMIC DNA]</scope>
</reference>
<evidence type="ECO:0000313" key="8">
    <source>
        <dbReference type="Ensembl" id="ENSCINP00000019384.3"/>
    </source>
</evidence>
<reference evidence="8" key="2">
    <citation type="journal article" date="2008" name="Genome Biol.">
        <title>Improved genome assembly and evidence-based global gene model set for the chordate Ciona intestinalis: new insight into intron and operon populations.</title>
        <authorList>
            <person name="Satou Y."/>
            <person name="Mineta K."/>
            <person name="Ogasawara M."/>
            <person name="Sasakura Y."/>
            <person name="Shoguchi E."/>
            <person name="Ueno K."/>
            <person name="Yamada L."/>
            <person name="Matsumoto J."/>
            <person name="Wasserscheid J."/>
            <person name="Dewar K."/>
            <person name="Wiley G.B."/>
            <person name="Macmil S.L."/>
            <person name="Roe B.A."/>
            <person name="Zeller R.W."/>
            <person name="Hastings K.E."/>
            <person name="Lemaire P."/>
            <person name="Lindquist E."/>
            <person name="Endo T."/>
            <person name="Hotta K."/>
            <person name="Inaba K."/>
        </authorList>
    </citation>
    <scope>NUCLEOTIDE SEQUENCE [LARGE SCALE GENOMIC DNA]</scope>
    <source>
        <strain evidence="8">wild type</strain>
    </source>
</reference>
<dbReference type="GO" id="GO:0005546">
    <property type="term" value="F:phosphatidylinositol-4,5-bisphosphate binding"/>
    <property type="evidence" value="ECO:0007669"/>
    <property type="project" value="InterPro"/>
</dbReference>
<feature type="domain" description="Exocyst complex subunit Exo70 C-terminal" evidence="7">
    <location>
        <begin position="360"/>
        <end position="723"/>
    </location>
</feature>
<evidence type="ECO:0000256" key="1">
    <source>
        <dbReference type="ARBA" id="ARBA00006756"/>
    </source>
</evidence>
<dbReference type="FunCoup" id="F6WWX5">
    <property type="interactions" value="883"/>
</dbReference>
<dbReference type="InterPro" id="IPR046364">
    <property type="entry name" value="Exo70_C"/>
</dbReference>
<evidence type="ECO:0000259" key="7">
    <source>
        <dbReference type="Pfam" id="PF03081"/>
    </source>
</evidence>
<dbReference type="PANTHER" id="PTHR12542">
    <property type="entry name" value="EXOCYST COMPLEX PROTEIN EXO70"/>
    <property type="match status" value="1"/>
</dbReference>
<comment type="similarity">
    <text evidence="1 5">Belongs to the EXO70 family.</text>
</comment>
<dbReference type="PANTHER" id="PTHR12542:SF41">
    <property type="entry name" value="EXOCYST COMPLEX COMPONENT 7"/>
    <property type="match status" value="1"/>
</dbReference>
<evidence type="ECO:0000256" key="5">
    <source>
        <dbReference type="RuleBase" id="RU365026"/>
    </source>
</evidence>
<accession>F6WWX5</accession>
<evidence type="ECO:0000256" key="2">
    <source>
        <dbReference type="ARBA" id="ARBA00022448"/>
    </source>
</evidence>
<dbReference type="EMBL" id="EAAA01001687">
    <property type="status" value="NOT_ANNOTATED_CDS"/>
    <property type="molecule type" value="Genomic_DNA"/>
</dbReference>
<organism evidence="8 9">
    <name type="scientific">Ciona intestinalis</name>
    <name type="common">Transparent sea squirt</name>
    <name type="synonym">Ascidia intestinalis</name>
    <dbReference type="NCBI Taxonomy" id="7719"/>
    <lineage>
        <taxon>Eukaryota</taxon>
        <taxon>Metazoa</taxon>
        <taxon>Chordata</taxon>
        <taxon>Tunicata</taxon>
        <taxon>Ascidiacea</taxon>
        <taxon>Phlebobranchia</taxon>
        <taxon>Cionidae</taxon>
        <taxon>Ciona</taxon>
    </lineage>
</organism>
<dbReference type="HOGENOM" id="CLU_010236_4_0_1"/>
<keyword evidence="5" id="KW-0653">Protein transport</keyword>
<dbReference type="InterPro" id="IPR016159">
    <property type="entry name" value="Cullin_repeat-like_dom_sf"/>
</dbReference>
<evidence type="ECO:0000256" key="6">
    <source>
        <dbReference type="SAM" id="MobiDB-lite"/>
    </source>
</evidence>
<dbReference type="GO" id="GO:0000145">
    <property type="term" value="C:exocyst"/>
    <property type="evidence" value="ECO:0000318"/>
    <property type="project" value="GO_Central"/>
</dbReference>
<dbReference type="Ensembl" id="ENSCINT00000019384.3">
    <property type="protein sequence ID" value="ENSCINP00000019384.3"/>
    <property type="gene ID" value="ENSCING00000009519.3"/>
</dbReference>
<dbReference type="AlphaFoldDB" id="F6WWX5"/>
<proteinExistence type="inferred from homology"/>
<comment type="function">
    <text evidence="5">Component of the exocyst complex involved in the docking of exocytic vesicles with fusion sites on the plasma membrane.</text>
</comment>
<feature type="compositionally biased region" description="Basic and acidic residues" evidence="6">
    <location>
        <begin position="7"/>
        <end position="24"/>
    </location>
</feature>
<dbReference type="OMA" id="SNTIWFL"/>